<evidence type="ECO:0000256" key="3">
    <source>
        <dbReference type="SAM" id="MobiDB-lite"/>
    </source>
</evidence>
<comment type="similarity">
    <text evidence="1">Belongs to the short-chain dehydrogenases/reductases (SDR) family.</text>
</comment>
<accession>A0A4R6FUW3</accession>
<dbReference type="GO" id="GO:0016491">
    <property type="term" value="F:oxidoreductase activity"/>
    <property type="evidence" value="ECO:0007669"/>
    <property type="project" value="UniProtKB-KW"/>
</dbReference>
<sequence length="255" mass="26809">MKTAIVTGGAQGIGRGIVDHMLGEGWRVAALDLDGEALADLADVYRGQPLLPQGCDVGDEDSVAAAFDAIRAWQEAAGEAGINLLASNAGIANPDTGPVEKLSLADWRKWQDAHLTGAFLMTRAAVPLLRQRKGSIVFTASTRAIQSEPNSEAYAAAKGGLLALTHALAISLGPDIRVNAVLPGWIETGPWQKPSARSRPDHRDIDRDQHPVGRIGVPEDIAATVAFLASEGAGFITGQHIAVDGGMTKKMIYAH</sequence>
<dbReference type="SUPFAM" id="SSF51735">
    <property type="entry name" value="NAD(P)-binding Rossmann-fold domains"/>
    <property type="match status" value="1"/>
</dbReference>
<protein>
    <submittedName>
        <fullName evidence="4">NAD(P)-dependent dehydrogenase (Short-subunit alcohol dehydrogenase family)</fullName>
    </submittedName>
</protein>
<dbReference type="PANTHER" id="PTHR24321">
    <property type="entry name" value="DEHYDROGENASES, SHORT CHAIN"/>
    <property type="match status" value="1"/>
</dbReference>
<gene>
    <name evidence="4" type="ORF">EV664_102321</name>
</gene>
<feature type="compositionally biased region" description="Basic and acidic residues" evidence="3">
    <location>
        <begin position="198"/>
        <end position="211"/>
    </location>
</feature>
<evidence type="ECO:0000313" key="5">
    <source>
        <dbReference type="Proteomes" id="UP000295493"/>
    </source>
</evidence>
<dbReference type="RefSeq" id="WP_133494522.1">
    <property type="nucleotide sequence ID" value="NZ_BMLU01000002.1"/>
</dbReference>
<dbReference type="EMBL" id="SNWD01000002">
    <property type="protein sequence ID" value="TDN85613.1"/>
    <property type="molecule type" value="Genomic_DNA"/>
</dbReference>
<name>A0A4R6FUW3_9SPHN</name>
<keyword evidence="2" id="KW-0560">Oxidoreductase</keyword>
<feature type="region of interest" description="Disordered" evidence="3">
    <location>
        <begin position="191"/>
        <end position="213"/>
    </location>
</feature>
<dbReference type="InterPro" id="IPR036291">
    <property type="entry name" value="NAD(P)-bd_dom_sf"/>
</dbReference>
<reference evidence="4 5" key="1">
    <citation type="submission" date="2019-03" db="EMBL/GenBank/DDBJ databases">
        <title>Genomic Encyclopedia of Type Strains, Phase IV (KMG-IV): sequencing the most valuable type-strain genomes for metagenomic binning, comparative biology and taxonomic classification.</title>
        <authorList>
            <person name="Goeker M."/>
        </authorList>
    </citation>
    <scope>NUCLEOTIDE SEQUENCE [LARGE SCALE GENOMIC DNA]</scope>
    <source>
        <strain evidence="4 5">DSM 25059</strain>
    </source>
</reference>
<dbReference type="Pfam" id="PF13561">
    <property type="entry name" value="adh_short_C2"/>
    <property type="match status" value="1"/>
</dbReference>
<dbReference type="PANTHER" id="PTHR24321:SF8">
    <property type="entry name" value="ESTRADIOL 17-BETA-DEHYDROGENASE 8-RELATED"/>
    <property type="match status" value="1"/>
</dbReference>
<organism evidence="4 5">
    <name type="scientific">Stakelama pacifica</name>
    <dbReference type="NCBI Taxonomy" id="517720"/>
    <lineage>
        <taxon>Bacteria</taxon>
        <taxon>Pseudomonadati</taxon>
        <taxon>Pseudomonadota</taxon>
        <taxon>Alphaproteobacteria</taxon>
        <taxon>Sphingomonadales</taxon>
        <taxon>Sphingomonadaceae</taxon>
        <taxon>Stakelama</taxon>
    </lineage>
</organism>
<dbReference type="PROSITE" id="PS00061">
    <property type="entry name" value="ADH_SHORT"/>
    <property type="match status" value="1"/>
</dbReference>
<dbReference type="OrthoDB" id="7432199at2"/>
<dbReference type="InterPro" id="IPR020904">
    <property type="entry name" value="Sc_DH/Rdtase_CS"/>
</dbReference>
<dbReference type="FunFam" id="3.40.50.720:FF:000084">
    <property type="entry name" value="Short-chain dehydrogenase reductase"/>
    <property type="match status" value="1"/>
</dbReference>
<dbReference type="PRINTS" id="PR00080">
    <property type="entry name" value="SDRFAMILY"/>
</dbReference>
<evidence type="ECO:0000256" key="1">
    <source>
        <dbReference type="ARBA" id="ARBA00006484"/>
    </source>
</evidence>
<evidence type="ECO:0000313" key="4">
    <source>
        <dbReference type="EMBL" id="TDN85613.1"/>
    </source>
</evidence>
<proteinExistence type="inferred from homology"/>
<dbReference type="PRINTS" id="PR00081">
    <property type="entry name" value="GDHRDH"/>
</dbReference>
<evidence type="ECO:0000256" key="2">
    <source>
        <dbReference type="ARBA" id="ARBA00023002"/>
    </source>
</evidence>
<dbReference type="InterPro" id="IPR002347">
    <property type="entry name" value="SDR_fam"/>
</dbReference>
<dbReference type="AlphaFoldDB" id="A0A4R6FUW3"/>
<dbReference type="Gene3D" id="3.40.50.720">
    <property type="entry name" value="NAD(P)-binding Rossmann-like Domain"/>
    <property type="match status" value="1"/>
</dbReference>
<keyword evidence="5" id="KW-1185">Reference proteome</keyword>
<dbReference type="Proteomes" id="UP000295493">
    <property type="component" value="Unassembled WGS sequence"/>
</dbReference>
<comment type="caution">
    <text evidence="4">The sequence shown here is derived from an EMBL/GenBank/DDBJ whole genome shotgun (WGS) entry which is preliminary data.</text>
</comment>